<accession>A0A374P9N3</accession>
<dbReference type="Proteomes" id="UP000263014">
    <property type="component" value="Unassembled WGS sequence"/>
</dbReference>
<gene>
    <name evidence="1" type="ORF">DXD79_07285</name>
</gene>
<dbReference type="AlphaFoldDB" id="A0A374P9N3"/>
<evidence type="ECO:0000313" key="2">
    <source>
        <dbReference type="Proteomes" id="UP000263014"/>
    </source>
</evidence>
<protein>
    <submittedName>
        <fullName evidence="1">Uncharacterized protein</fullName>
    </submittedName>
</protein>
<sequence>MYYGHKSEELLRLREGYRDLFGYDPNGEIEIEISDHDEYVSLLRKCLTEKKDMFDILNI</sequence>
<dbReference type="EMBL" id="QSON01000003">
    <property type="protein sequence ID" value="RGJ05824.1"/>
    <property type="molecule type" value="Genomic_DNA"/>
</dbReference>
<reference evidence="1 2" key="1">
    <citation type="submission" date="2018-08" db="EMBL/GenBank/DDBJ databases">
        <title>A genome reference for cultivated species of the human gut microbiota.</title>
        <authorList>
            <person name="Zou Y."/>
            <person name="Xue W."/>
            <person name="Luo G."/>
        </authorList>
    </citation>
    <scope>NUCLEOTIDE SEQUENCE [LARGE SCALE GENOMIC DNA]</scope>
    <source>
        <strain evidence="1 2">TM09-12</strain>
    </source>
</reference>
<organism evidence="1 2">
    <name type="scientific">Hungatella hathewayi</name>
    <dbReference type="NCBI Taxonomy" id="154046"/>
    <lineage>
        <taxon>Bacteria</taxon>
        <taxon>Bacillati</taxon>
        <taxon>Bacillota</taxon>
        <taxon>Clostridia</taxon>
        <taxon>Lachnospirales</taxon>
        <taxon>Lachnospiraceae</taxon>
        <taxon>Hungatella</taxon>
    </lineage>
</organism>
<evidence type="ECO:0000313" key="1">
    <source>
        <dbReference type="EMBL" id="RGJ05824.1"/>
    </source>
</evidence>
<proteinExistence type="predicted"/>
<comment type="caution">
    <text evidence="1">The sequence shown here is derived from an EMBL/GenBank/DDBJ whole genome shotgun (WGS) entry which is preliminary data.</text>
</comment>
<name>A0A374P9N3_9FIRM</name>
<dbReference type="RefSeq" id="WP_118033088.1">
    <property type="nucleotide sequence ID" value="NZ_QSON01000003.1"/>
</dbReference>